<dbReference type="InterPro" id="IPR043502">
    <property type="entry name" value="DNA/RNA_pol_sf"/>
</dbReference>
<protein>
    <recommendedName>
        <fullName evidence="2">DNA-directed DNA polymerase</fullName>
        <ecNumber evidence="2">2.7.7.7</ecNumber>
    </recommendedName>
</protein>
<keyword evidence="4" id="KW-0548">Nucleotidyltransferase</keyword>
<evidence type="ECO:0000256" key="4">
    <source>
        <dbReference type="ARBA" id="ARBA00022695"/>
    </source>
</evidence>
<evidence type="ECO:0000256" key="6">
    <source>
        <dbReference type="ARBA" id="ARBA00022932"/>
    </source>
</evidence>
<name>A0A6V7W2G3_MELEN</name>
<comment type="similarity">
    <text evidence="1">Belongs to the DNA polymerase type-B family.</text>
</comment>
<proteinExistence type="inferred from homology"/>
<dbReference type="AlphaFoldDB" id="A0A6V7W2G3"/>
<dbReference type="GO" id="GO:0003887">
    <property type="term" value="F:DNA-directed DNA polymerase activity"/>
    <property type="evidence" value="ECO:0007669"/>
    <property type="project" value="UniProtKB-KW"/>
</dbReference>
<dbReference type="Proteomes" id="UP000580250">
    <property type="component" value="Unassembled WGS sequence"/>
</dbReference>
<gene>
    <name evidence="10" type="ORF">MENT_LOCUS33384</name>
</gene>
<organism evidence="10 11">
    <name type="scientific">Meloidogyne enterolobii</name>
    <name type="common">Root-knot nematode worm</name>
    <name type="synonym">Meloidogyne mayaguensis</name>
    <dbReference type="NCBI Taxonomy" id="390850"/>
    <lineage>
        <taxon>Eukaryota</taxon>
        <taxon>Metazoa</taxon>
        <taxon>Ecdysozoa</taxon>
        <taxon>Nematoda</taxon>
        <taxon>Chromadorea</taxon>
        <taxon>Rhabditida</taxon>
        <taxon>Tylenchina</taxon>
        <taxon>Tylenchomorpha</taxon>
        <taxon>Tylenchoidea</taxon>
        <taxon>Meloidogynidae</taxon>
        <taxon>Meloidogyninae</taxon>
        <taxon>Meloidogyne</taxon>
    </lineage>
</organism>
<dbReference type="OrthoDB" id="1706475at2759"/>
<keyword evidence="5" id="KW-0235">DNA replication</keyword>
<dbReference type="EMBL" id="CAJEWN010000395">
    <property type="protein sequence ID" value="CAD2181249.1"/>
    <property type="molecule type" value="Genomic_DNA"/>
</dbReference>
<comment type="catalytic activity">
    <reaction evidence="8">
        <text>DNA(n) + a 2'-deoxyribonucleoside 5'-triphosphate = DNA(n+1) + diphosphate</text>
        <dbReference type="Rhea" id="RHEA:22508"/>
        <dbReference type="Rhea" id="RHEA-COMP:17339"/>
        <dbReference type="Rhea" id="RHEA-COMP:17340"/>
        <dbReference type="ChEBI" id="CHEBI:33019"/>
        <dbReference type="ChEBI" id="CHEBI:61560"/>
        <dbReference type="ChEBI" id="CHEBI:173112"/>
        <dbReference type="EC" id="2.7.7.7"/>
    </reaction>
</comment>
<evidence type="ECO:0000256" key="8">
    <source>
        <dbReference type="ARBA" id="ARBA00049244"/>
    </source>
</evidence>
<dbReference type="Gene3D" id="3.30.420.10">
    <property type="entry name" value="Ribonuclease H-like superfamily/Ribonuclease H"/>
    <property type="match status" value="1"/>
</dbReference>
<evidence type="ECO:0000256" key="5">
    <source>
        <dbReference type="ARBA" id="ARBA00022705"/>
    </source>
</evidence>
<dbReference type="Pfam" id="PF03175">
    <property type="entry name" value="DNA_pol_B_2"/>
    <property type="match status" value="2"/>
</dbReference>
<dbReference type="InterPro" id="IPR023211">
    <property type="entry name" value="DNA_pol_palm_dom_sf"/>
</dbReference>
<dbReference type="EC" id="2.7.7.7" evidence="2"/>
<dbReference type="Gene3D" id="3.90.1600.10">
    <property type="entry name" value="Palm domain of DNA polymerase"/>
    <property type="match status" value="1"/>
</dbReference>
<evidence type="ECO:0000256" key="1">
    <source>
        <dbReference type="ARBA" id="ARBA00005755"/>
    </source>
</evidence>
<dbReference type="InterPro" id="IPR036397">
    <property type="entry name" value="RNaseH_sf"/>
</dbReference>
<keyword evidence="6" id="KW-0239">DNA-directed DNA polymerase</keyword>
<dbReference type="InterPro" id="IPR012337">
    <property type="entry name" value="RNaseH-like_sf"/>
</dbReference>
<accession>A0A6V7W2G3</accession>
<dbReference type="PANTHER" id="PTHR33568">
    <property type="entry name" value="DNA POLYMERASE"/>
    <property type="match status" value="1"/>
</dbReference>
<evidence type="ECO:0000256" key="3">
    <source>
        <dbReference type="ARBA" id="ARBA00022679"/>
    </source>
</evidence>
<feature type="domain" description="DNA-directed DNA polymerase family B mitochondria/virus" evidence="9">
    <location>
        <begin position="550"/>
        <end position="752"/>
    </location>
</feature>
<dbReference type="GO" id="GO:0000166">
    <property type="term" value="F:nucleotide binding"/>
    <property type="evidence" value="ECO:0007669"/>
    <property type="project" value="InterPro"/>
</dbReference>
<evidence type="ECO:0000256" key="7">
    <source>
        <dbReference type="ARBA" id="ARBA00023125"/>
    </source>
</evidence>
<dbReference type="PANTHER" id="PTHR33568:SF3">
    <property type="entry name" value="DNA-DIRECTED DNA POLYMERASE"/>
    <property type="match status" value="1"/>
</dbReference>
<dbReference type="GO" id="GO:0042575">
    <property type="term" value="C:DNA polymerase complex"/>
    <property type="evidence" value="ECO:0007669"/>
    <property type="project" value="UniProtKB-ARBA"/>
</dbReference>
<dbReference type="InterPro" id="IPR004868">
    <property type="entry name" value="DNA-dir_DNA_pol_B_mt/vir"/>
</dbReference>
<dbReference type="SUPFAM" id="SSF53098">
    <property type="entry name" value="Ribonuclease H-like"/>
    <property type="match status" value="1"/>
</dbReference>
<evidence type="ECO:0000313" key="10">
    <source>
        <dbReference type="EMBL" id="CAD2181249.1"/>
    </source>
</evidence>
<feature type="domain" description="DNA-directed DNA polymerase family B mitochondria/virus" evidence="9">
    <location>
        <begin position="893"/>
        <end position="1072"/>
    </location>
</feature>
<dbReference type="GO" id="GO:0003677">
    <property type="term" value="F:DNA binding"/>
    <property type="evidence" value="ECO:0007669"/>
    <property type="project" value="UniProtKB-KW"/>
</dbReference>
<dbReference type="Gene3D" id="3.40.960.10">
    <property type="entry name" value="VSR Endonuclease"/>
    <property type="match status" value="1"/>
</dbReference>
<evidence type="ECO:0000259" key="9">
    <source>
        <dbReference type="Pfam" id="PF03175"/>
    </source>
</evidence>
<sequence>MDNRPPPKKRARFTIENILGLSSIFSITNLLGLQTGSGSSKEPKDYVDRLETTIDRNKKFKFLKSRSKFLIKDLPPDPEELLSSMLYIYLDIMEIFLEIFQYFLNEAVEESRNRGMKAEQIGCIVSSPLLDHDVWIPVRDRNENTVEAILNRFLLVAQSFRQKDVTLWGQPFTVTATVVDKNALPKQHQLPGAGRPRKTQIQNNDTYCLFYSLIASLVHSICSWSPTKFFRYINNEHGMANKFKEDTIELMEQVGAPMDLDFYNAEYWIPSVVDYWNNKYSGQNIFKVFVFGSIGNYKPEIKIGPDNFDTPILLFYNNQHFDGVRKSGGLFGQPYCFYCEKVYDRDITHRASCRARCIKCSRVGPGFPCKIMATFTKLCRLCGKLFNNDNCYRYHQRCGYCNISKQCEKCGVVWNVRDNNRQGRKGHICGEKHCSTCGDYHDAKRGCFIKPLEPKSDKKYRFVAFDLETTQYLPSDKGKKHEANFIAAKITCPECIYEDRECRVCGQHRLITFSQMPFTETTVDKMVISAHPLEAFIDWLLNELPQEHDTLAFSHFGGRFDMVIVFRELFLRGFTPEMLKRGNKMYEMKIVSRGKNKGSIIFRDSFNLMPMSLASLVPAFALKVEDKPYFPHLANHPNNYGKMIFPSKSDYLADGMLPEKRKQFDQWYEQQQQNPFNLEEALASYCTNDVEILMAALIAFRNEFLEVSKRENGNRPASDKGHDGIDVLRDSMTIASACMRHFRTNHLKAEHVGIVPERGYDNVDNQSLLALKFLEWYGDENNVIVQTCNSASGEKRIGTYRLDGWVEDQKLGIEVNGCCWHGCQKCYPDDNIVLPNGKTAGRQRELDKKRLDYIKSQVQQVEVYWECEIKDMLAKDKDMKMKFEDYIDNGPIDIRSGFYGGRTGPLKLFHAAQPGERISYYDVTSLYPFINVTTNYPTGHPTVHILNENVNWTSSTDNKYTLAILKVFVIPPRKIDIPILPVKSNDRLLFPLCLTCAKTYPEGEVIEEYQCTHDDRQRGWVSTCTSVELNAALDEGYRVNKVYRVLEYTSSDNGLFRSYIAEFMAQKIHSSGFDESIKGNFAAEENLIRECAEKFDIKIERNKMIPNKGKRTQAKLCLNNLWGRFSLRNFGLSQCTITDSPATWRKIVDDPSKEVSSVDELTSEVILISHLTKKDWVEEHECSNVVISLWTTSCARLHLLRAMKKVVRTPGCSLLYTDTDSLIFVHPEERNPLDLGPHLGEFTDEYPSIKLLNTVLVVPNSMD</sequence>
<evidence type="ECO:0000256" key="2">
    <source>
        <dbReference type="ARBA" id="ARBA00012417"/>
    </source>
</evidence>
<dbReference type="GO" id="GO:0006260">
    <property type="term" value="P:DNA replication"/>
    <property type="evidence" value="ECO:0007669"/>
    <property type="project" value="UniProtKB-KW"/>
</dbReference>
<keyword evidence="3" id="KW-0808">Transferase</keyword>
<keyword evidence="7" id="KW-0238">DNA-binding</keyword>
<reference evidence="10 11" key="1">
    <citation type="submission" date="2020-08" db="EMBL/GenBank/DDBJ databases">
        <authorList>
            <person name="Koutsovoulos G."/>
            <person name="Danchin GJ E."/>
        </authorList>
    </citation>
    <scope>NUCLEOTIDE SEQUENCE [LARGE SCALE GENOMIC DNA]</scope>
</reference>
<evidence type="ECO:0000313" key="11">
    <source>
        <dbReference type="Proteomes" id="UP000580250"/>
    </source>
</evidence>
<dbReference type="SUPFAM" id="SSF56672">
    <property type="entry name" value="DNA/RNA polymerases"/>
    <property type="match status" value="1"/>
</dbReference>
<comment type="caution">
    <text evidence="10">The sequence shown here is derived from an EMBL/GenBank/DDBJ whole genome shotgun (WGS) entry which is preliminary data.</text>
</comment>